<comment type="caution">
    <text evidence="2">The sequence shown here is derived from an EMBL/GenBank/DDBJ whole genome shotgun (WGS) entry which is preliminary data.</text>
</comment>
<keyword evidence="3" id="KW-1185">Reference proteome</keyword>
<feature type="chain" id="PRO_5046592614" evidence="1">
    <location>
        <begin position="23"/>
        <end position="147"/>
    </location>
</feature>
<gene>
    <name evidence="2" type="ORF">XENORESO_002841</name>
</gene>
<name>A0ABV0VLA2_9TELE</name>
<reference evidence="2 3" key="1">
    <citation type="submission" date="2021-06" db="EMBL/GenBank/DDBJ databases">
        <authorList>
            <person name="Palmer J.M."/>
        </authorList>
    </citation>
    <scope>NUCLEOTIDE SEQUENCE [LARGE SCALE GENOMIC DNA]</scope>
    <source>
        <strain evidence="2 3">XR_2019</strain>
        <tissue evidence="2">Muscle</tissue>
    </source>
</reference>
<evidence type="ECO:0000313" key="2">
    <source>
        <dbReference type="EMBL" id="MEQ2258033.1"/>
    </source>
</evidence>
<sequence>MPCAKFKGCCFMTLLITSTLRCQICSLSWESLGGIWSWSALDWCGRWQDKRGPVGELALKGGFMLVVSCPSLSSNTYAIPHSNRVLGCGMMGLVGMTGESCSALTLMYLALSCTLILRTLWDFGVEVGETLLSTSSGVSYTPAKPKY</sequence>
<accession>A0ABV0VLA2</accession>
<keyword evidence="1" id="KW-0732">Signal</keyword>
<evidence type="ECO:0000313" key="3">
    <source>
        <dbReference type="Proteomes" id="UP001444071"/>
    </source>
</evidence>
<proteinExistence type="predicted"/>
<organism evidence="2 3">
    <name type="scientific">Xenotaenia resolanae</name>
    <dbReference type="NCBI Taxonomy" id="208358"/>
    <lineage>
        <taxon>Eukaryota</taxon>
        <taxon>Metazoa</taxon>
        <taxon>Chordata</taxon>
        <taxon>Craniata</taxon>
        <taxon>Vertebrata</taxon>
        <taxon>Euteleostomi</taxon>
        <taxon>Actinopterygii</taxon>
        <taxon>Neopterygii</taxon>
        <taxon>Teleostei</taxon>
        <taxon>Neoteleostei</taxon>
        <taxon>Acanthomorphata</taxon>
        <taxon>Ovalentaria</taxon>
        <taxon>Atherinomorphae</taxon>
        <taxon>Cyprinodontiformes</taxon>
        <taxon>Goodeidae</taxon>
        <taxon>Xenotaenia</taxon>
    </lineage>
</organism>
<protein>
    <submittedName>
        <fullName evidence="2">Uncharacterized protein</fullName>
    </submittedName>
</protein>
<evidence type="ECO:0000256" key="1">
    <source>
        <dbReference type="SAM" id="SignalP"/>
    </source>
</evidence>
<dbReference type="Proteomes" id="UP001444071">
    <property type="component" value="Unassembled WGS sequence"/>
</dbReference>
<feature type="signal peptide" evidence="1">
    <location>
        <begin position="1"/>
        <end position="22"/>
    </location>
</feature>
<dbReference type="EMBL" id="JAHRIM010000151">
    <property type="protein sequence ID" value="MEQ2258033.1"/>
    <property type="molecule type" value="Genomic_DNA"/>
</dbReference>